<feature type="region of interest" description="Disordered" evidence="1">
    <location>
        <begin position="170"/>
        <end position="232"/>
    </location>
</feature>
<accession>A0A8J3IIV0</accession>
<protein>
    <submittedName>
        <fullName evidence="3">Uncharacterized protein</fullName>
    </submittedName>
</protein>
<evidence type="ECO:0000256" key="2">
    <source>
        <dbReference type="SAM" id="Phobius"/>
    </source>
</evidence>
<keyword evidence="2" id="KW-0812">Transmembrane</keyword>
<keyword evidence="2" id="KW-1133">Transmembrane helix</keyword>
<dbReference type="RefSeq" id="WP_220205182.1">
    <property type="nucleotide sequence ID" value="NZ_BNJK01000001.1"/>
</dbReference>
<feature type="transmembrane region" description="Helical" evidence="2">
    <location>
        <begin position="50"/>
        <end position="70"/>
    </location>
</feature>
<feature type="transmembrane region" description="Helical" evidence="2">
    <location>
        <begin position="82"/>
        <end position="107"/>
    </location>
</feature>
<evidence type="ECO:0000313" key="4">
    <source>
        <dbReference type="Proteomes" id="UP000597444"/>
    </source>
</evidence>
<feature type="transmembrane region" description="Helical" evidence="2">
    <location>
        <begin position="21"/>
        <end position="44"/>
    </location>
</feature>
<evidence type="ECO:0000313" key="3">
    <source>
        <dbReference type="EMBL" id="GHO94443.1"/>
    </source>
</evidence>
<comment type="caution">
    <text evidence="3">The sequence shown here is derived from an EMBL/GenBank/DDBJ whole genome shotgun (WGS) entry which is preliminary data.</text>
</comment>
<feature type="transmembrane region" description="Helical" evidence="2">
    <location>
        <begin position="127"/>
        <end position="151"/>
    </location>
</feature>
<evidence type="ECO:0000256" key="1">
    <source>
        <dbReference type="SAM" id="MobiDB-lite"/>
    </source>
</evidence>
<sequence length="232" mass="24598">MQFTSRRQPVPSIGKAALGCGFIVGPLHGAVSAILSVLALSVLAGFSGTLTLLSFPIACAFFLLAGLLVARKTQRIAGGTLAGLWTAFISRLFSTLLVAIFNLIYLLPRQLQPGSQVAPLLRLTPFFVLEFLYLCLNVVLGAGFGALGGLFGKDREQEMLPTVEPAAAPSAPPLYVPPSSPVSLEEPAKSTGSTSAVKPSDPNPYGTPFFPPPYPVSPSPYEDLYDDRPDYE</sequence>
<dbReference type="EMBL" id="BNJK01000001">
    <property type="protein sequence ID" value="GHO94443.1"/>
    <property type="molecule type" value="Genomic_DNA"/>
</dbReference>
<gene>
    <name evidence="3" type="ORF">KSF_044910</name>
</gene>
<organism evidence="3 4">
    <name type="scientific">Reticulibacter mediterranei</name>
    <dbReference type="NCBI Taxonomy" id="2778369"/>
    <lineage>
        <taxon>Bacteria</taxon>
        <taxon>Bacillati</taxon>
        <taxon>Chloroflexota</taxon>
        <taxon>Ktedonobacteria</taxon>
        <taxon>Ktedonobacterales</taxon>
        <taxon>Reticulibacteraceae</taxon>
        <taxon>Reticulibacter</taxon>
    </lineage>
</organism>
<dbReference type="Proteomes" id="UP000597444">
    <property type="component" value="Unassembled WGS sequence"/>
</dbReference>
<reference evidence="3" key="1">
    <citation type="submission" date="2020-10" db="EMBL/GenBank/DDBJ databases">
        <title>Taxonomic study of unclassified bacteria belonging to the class Ktedonobacteria.</title>
        <authorList>
            <person name="Yabe S."/>
            <person name="Wang C.M."/>
            <person name="Zheng Y."/>
            <person name="Sakai Y."/>
            <person name="Cavaletti L."/>
            <person name="Monciardini P."/>
            <person name="Donadio S."/>
        </authorList>
    </citation>
    <scope>NUCLEOTIDE SEQUENCE</scope>
    <source>
        <strain evidence="3">ID150040</strain>
    </source>
</reference>
<feature type="compositionally biased region" description="Pro residues" evidence="1">
    <location>
        <begin position="170"/>
        <end position="180"/>
    </location>
</feature>
<keyword evidence="4" id="KW-1185">Reference proteome</keyword>
<keyword evidence="2" id="KW-0472">Membrane</keyword>
<feature type="compositionally biased region" description="Pro residues" evidence="1">
    <location>
        <begin position="209"/>
        <end position="218"/>
    </location>
</feature>
<proteinExistence type="predicted"/>
<name>A0A8J3IIV0_9CHLR</name>
<dbReference type="AlphaFoldDB" id="A0A8J3IIV0"/>